<protein>
    <recommendedName>
        <fullName evidence="3">Polyketide cyclase / dehydrase and lipid transport</fullName>
    </recommendedName>
</protein>
<accession>A0ABP5B3R8</accession>
<evidence type="ECO:0000313" key="2">
    <source>
        <dbReference type="Proteomes" id="UP001501612"/>
    </source>
</evidence>
<dbReference type="Proteomes" id="UP001501612">
    <property type="component" value="Unassembled WGS sequence"/>
</dbReference>
<dbReference type="EMBL" id="BAAAMY010000014">
    <property type="protein sequence ID" value="GAA1929729.1"/>
    <property type="molecule type" value="Genomic_DNA"/>
</dbReference>
<name>A0ABP5B3R8_9ACTN</name>
<comment type="caution">
    <text evidence="1">The sequence shown here is derived from an EMBL/GenBank/DDBJ whole genome shotgun (WGS) entry which is preliminary data.</text>
</comment>
<dbReference type="RefSeq" id="WP_344008946.1">
    <property type="nucleotide sequence ID" value="NZ_BAAAMY010000014.1"/>
</dbReference>
<keyword evidence="2" id="KW-1185">Reference proteome</keyword>
<reference evidence="2" key="1">
    <citation type="journal article" date="2019" name="Int. J. Syst. Evol. Microbiol.">
        <title>The Global Catalogue of Microorganisms (GCM) 10K type strain sequencing project: providing services to taxonomists for standard genome sequencing and annotation.</title>
        <authorList>
            <consortium name="The Broad Institute Genomics Platform"/>
            <consortium name="The Broad Institute Genome Sequencing Center for Infectious Disease"/>
            <person name="Wu L."/>
            <person name="Ma J."/>
        </authorList>
    </citation>
    <scope>NUCLEOTIDE SEQUENCE [LARGE SCALE GENOMIC DNA]</scope>
    <source>
        <strain evidence="2">JCM 14046</strain>
    </source>
</reference>
<sequence>MVATAAGERLLAWGRTPDGEVVAGTRDALHLPGDVRIGWERVETADWDEESDTLHVVEVGGLEGPGREHRVVLGPATVLLALVRERVTATVVLQRHVAVRGRAGVFVIARRAPSGDREVQWVHRFDAGVDPADPEVRRLATEALASARAELGLGAGRSDW</sequence>
<evidence type="ECO:0008006" key="3">
    <source>
        <dbReference type="Google" id="ProtNLM"/>
    </source>
</evidence>
<proteinExistence type="predicted"/>
<organism evidence="1 2">
    <name type="scientific">Nocardioides lentus</name>
    <dbReference type="NCBI Taxonomy" id="338077"/>
    <lineage>
        <taxon>Bacteria</taxon>
        <taxon>Bacillati</taxon>
        <taxon>Actinomycetota</taxon>
        <taxon>Actinomycetes</taxon>
        <taxon>Propionibacteriales</taxon>
        <taxon>Nocardioidaceae</taxon>
        <taxon>Nocardioides</taxon>
    </lineage>
</organism>
<gene>
    <name evidence="1" type="ORF">GCM10009737_34480</name>
</gene>
<evidence type="ECO:0000313" key="1">
    <source>
        <dbReference type="EMBL" id="GAA1929729.1"/>
    </source>
</evidence>